<dbReference type="OrthoDB" id="1738872at2759"/>
<proteinExistence type="predicted"/>
<evidence type="ECO:0000313" key="1">
    <source>
        <dbReference type="EMBL" id="VVA95236.1"/>
    </source>
</evidence>
<keyword evidence="2" id="KW-1185">Reference proteome</keyword>
<comment type="caution">
    <text evidence="1">The sequence shown here is derived from an EMBL/GenBank/DDBJ whole genome shotgun (WGS) entry which is preliminary data.</text>
</comment>
<evidence type="ECO:0000313" key="2">
    <source>
        <dbReference type="Proteomes" id="UP000489600"/>
    </source>
</evidence>
<dbReference type="AlphaFoldDB" id="A0A565B0Q0"/>
<gene>
    <name evidence="1" type="ORF">ANE_LOCUS5681</name>
</gene>
<reference evidence="1" key="1">
    <citation type="submission" date="2019-07" db="EMBL/GenBank/DDBJ databases">
        <authorList>
            <person name="Dittberner H."/>
        </authorList>
    </citation>
    <scope>NUCLEOTIDE SEQUENCE [LARGE SCALE GENOMIC DNA]</scope>
</reference>
<organism evidence="1 2">
    <name type="scientific">Arabis nemorensis</name>
    <dbReference type="NCBI Taxonomy" id="586526"/>
    <lineage>
        <taxon>Eukaryota</taxon>
        <taxon>Viridiplantae</taxon>
        <taxon>Streptophyta</taxon>
        <taxon>Embryophyta</taxon>
        <taxon>Tracheophyta</taxon>
        <taxon>Spermatophyta</taxon>
        <taxon>Magnoliopsida</taxon>
        <taxon>eudicotyledons</taxon>
        <taxon>Gunneridae</taxon>
        <taxon>Pentapetalae</taxon>
        <taxon>rosids</taxon>
        <taxon>malvids</taxon>
        <taxon>Brassicales</taxon>
        <taxon>Brassicaceae</taxon>
        <taxon>Arabideae</taxon>
        <taxon>Arabis</taxon>
    </lineage>
</organism>
<sequence>MVDVTVGQLHGYRTCIEKEKRALLEFKTYMISILVKKENPTMFSLLGLMTRRAIAVIGRKLSAIVQADG</sequence>
<name>A0A565B0Q0_9BRAS</name>
<accession>A0A565B0Q0</accession>
<protein>
    <submittedName>
        <fullName evidence="1">Uncharacterized protein</fullName>
    </submittedName>
</protein>
<dbReference type="EMBL" id="CABITT030000002">
    <property type="protein sequence ID" value="VVA95236.1"/>
    <property type="molecule type" value="Genomic_DNA"/>
</dbReference>
<dbReference type="Proteomes" id="UP000489600">
    <property type="component" value="Unassembled WGS sequence"/>
</dbReference>